<reference evidence="3" key="2">
    <citation type="submission" date="2023-05" db="EMBL/GenBank/DDBJ databases">
        <authorList>
            <consortium name="Lawrence Berkeley National Laboratory"/>
            <person name="Steindorff A."/>
            <person name="Hensen N."/>
            <person name="Bonometti L."/>
            <person name="Westerberg I."/>
            <person name="Brannstrom I.O."/>
            <person name="Guillou S."/>
            <person name="Cros-Aarteil S."/>
            <person name="Calhoun S."/>
            <person name="Haridas S."/>
            <person name="Kuo A."/>
            <person name="Mondo S."/>
            <person name="Pangilinan J."/>
            <person name="Riley R."/>
            <person name="Labutti K."/>
            <person name="Andreopoulos B."/>
            <person name="Lipzen A."/>
            <person name="Chen C."/>
            <person name="Yanf M."/>
            <person name="Daum C."/>
            <person name="Ng V."/>
            <person name="Clum A."/>
            <person name="Ohm R."/>
            <person name="Martin F."/>
            <person name="Silar P."/>
            <person name="Natvig D."/>
            <person name="Lalanne C."/>
            <person name="Gautier V."/>
            <person name="Ament-Velasquez S.L."/>
            <person name="Kruys A."/>
            <person name="Hutchinson M.I."/>
            <person name="Powell A.J."/>
            <person name="Barry K."/>
            <person name="Miller A.N."/>
            <person name="Grigoriev I.V."/>
            <person name="Debuchy R."/>
            <person name="Gladieux P."/>
            <person name="Thoren M.H."/>
            <person name="Johannesson H."/>
        </authorList>
    </citation>
    <scope>NUCLEOTIDE SEQUENCE</scope>
    <source>
        <strain evidence="3">CBS 990.96</strain>
    </source>
</reference>
<comment type="caution">
    <text evidence="3">The sequence shown here is derived from an EMBL/GenBank/DDBJ whole genome shotgun (WGS) entry which is preliminary data.</text>
</comment>
<feature type="transmembrane region" description="Helical" evidence="2">
    <location>
        <begin position="232"/>
        <end position="254"/>
    </location>
</feature>
<reference evidence="3" key="1">
    <citation type="journal article" date="2023" name="Mol. Phylogenet. Evol.">
        <title>Genome-scale phylogeny and comparative genomics of the fungal order Sordariales.</title>
        <authorList>
            <person name="Hensen N."/>
            <person name="Bonometti L."/>
            <person name="Westerberg I."/>
            <person name="Brannstrom I.O."/>
            <person name="Guillou S."/>
            <person name="Cros-Aarteil S."/>
            <person name="Calhoun S."/>
            <person name="Haridas S."/>
            <person name="Kuo A."/>
            <person name="Mondo S."/>
            <person name="Pangilinan J."/>
            <person name="Riley R."/>
            <person name="LaButti K."/>
            <person name="Andreopoulos B."/>
            <person name="Lipzen A."/>
            <person name="Chen C."/>
            <person name="Yan M."/>
            <person name="Daum C."/>
            <person name="Ng V."/>
            <person name="Clum A."/>
            <person name="Steindorff A."/>
            <person name="Ohm R.A."/>
            <person name="Martin F."/>
            <person name="Silar P."/>
            <person name="Natvig D.O."/>
            <person name="Lalanne C."/>
            <person name="Gautier V."/>
            <person name="Ament-Velasquez S.L."/>
            <person name="Kruys A."/>
            <person name="Hutchinson M.I."/>
            <person name="Powell A.J."/>
            <person name="Barry K."/>
            <person name="Miller A.N."/>
            <person name="Grigoriev I.V."/>
            <person name="Debuchy R."/>
            <person name="Gladieux P."/>
            <person name="Hiltunen Thoren M."/>
            <person name="Johannesson H."/>
        </authorList>
    </citation>
    <scope>NUCLEOTIDE SEQUENCE</scope>
    <source>
        <strain evidence="3">CBS 990.96</strain>
    </source>
</reference>
<keyword evidence="2" id="KW-1133">Transmembrane helix</keyword>
<name>A0AAN6YQ52_9PEZI</name>
<proteinExistence type="predicted"/>
<organism evidence="3 4">
    <name type="scientific">Podospora fimiseda</name>
    <dbReference type="NCBI Taxonomy" id="252190"/>
    <lineage>
        <taxon>Eukaryota</taxon>
        <taxon>Fungi</taxon>
        <taxon>Dikarya</taxon>
        <taxon>Ascomycota</taxon>
        <taxon>Pezizomycotina</taxon>
        <taxon>Sordariomycetes</taxon>
        <taxon>Sordariomycetidae</taxon>
        <taxon>Sordariales</taxon>
        <taxon>Podosporaceae</taxon>
        <taxon>Podospora</taxon>
    </lineage>
</organism>
<feature type="compositionally biased region" description="Low complexity" evidence="1">
    <location>
        <begin position="198"/>
        <end position="210"/>
    </location>
</feature>
<dbReference type="EMBL" id="MU865448">
    <property type="protein sequence ID" value="KAK4222926.1"/>
    <property type="molecule type" value="Genomic_DNA"/>
</dbReference>
<keyword evidence="2" id="KW-0812">Transmembrane</keyword>
<keyword evidence="4" id="KW-1185">Reference proteome</keyword>
<keyword evidence="2" id="KW-0472">Membrane</keyword>
<evidence type="ECO:0000256" key="1">
    <source>
        <dbReference type="SAM" id="MobiDB-lite"/>
    </source>
</evidence>
<gene>
    <name evidence="3" type="ORF">QBC38DRAFT_518148</name>
</gene>
<feature type="region of interest" description="Disordered" evidence="1">
    <location>
        <begin position="189"/>
        <end position="214"/>
    </location>
</feature>
<dbReference type="AlphaFoldDB" id="A0AAN6YQ52"/>
<protein>
    <submittedName>
        <fullName evidence="3">Uncharacterized protein</fullName>
    </submittedName>
</protein>
<evidence type="ECO:0000313" key="4">
    <source>
        <dbReference type="Proteomes" id="UP001301958"/>
    </source>
</evidence>
<accession>A0AAN6YQ52</accession>
<sequence>MATTTSTTLKPIPEYPKVPLTTTFTPPPDCQYNGVPTMPVSGLLYVNDIATHRSNMPPAYSCYPPGFPSAIYSPGLCPSGLVAWSGHPDYSHWSTEYTEILLPREHKALCCHSGFEPDDYQYFGTPSCQRIISHTQATDHTGYVSHTITVLAYDKSRSSYFTSSEVDTFIMVQHPGVVIRWRDGDFPDGVDPAPPIPKTSTRTRTKTSSIATPTAVAATEDKELSTGAKAGIGIGAGIAVILIGLGVFILWSYWRRRGVSNKENVELQEQLPEAI</sequence>
<evidence type="ECO:0000313" key="3">
    <source>
        <dbReference type="EMBL" id="KAK4222926.1"/>
    </source>
</evidence>
<evidence type="ECO:0000256" key="2">
    <source>
        <dbReference type="SAM" id="Phobius"/>
    </source>
</evidence>
<dbReference type="Proteomes" id="UP001301958">
    <property type="component" value="Unassembled WGS sequence"/>
</dbReference>